<protein>
    <submittedName>
        <fullName evidence="1">Uncharacterized protein</fullName>
    </submittedName>
</protein>
<comment type="caution">
    <text evidence="1">The sequence shown here is derived from an EMBL/GenBank/DDBJ whole genome shotgun (WGS) entry which is preliminary data.</text>
</comment>
<accession>A0AA38ML71</accession>
<dbReference type="EMBL" id="JALNTZ010000003">
    <property type="protein sequence ID" value="KAJ3659813.1"/>
    <property type="molecule type" value="Genomic_DNA"/>
</dbReference>
<keyword evidence="2" id="KW-1185">Reference proteome</keyword>
<dbReference type="AlphaFoldDB" id="A0AA38ML71"/>
<sequence>MDSVAFVDVQGFALGGGGFVVKELAIAGCRDLSLRTFLFKPPEDVGTLPHRFRRRTDWFTERLNGLEWSSGTEAYEDLDKILESCLDDEATLVYVKTPYLGTSANPLW</sequence>
<organism evidence="1 2">
    <name type="scientific">Zophobas morio</name>
    <dbReference type="NCBI Taxonomy" id="2755281"/>
    <lineage>
        <taxon>Eukaryota</taxon>
        <taxon>Metazoa</taxon>
        <taxon>Ecdysozoa</taxon>
        <taxon>Arthropoda</taxon>
        <taxon>Hexapoda</taxon>
        <taxon>Insecta</taxon>
        <taxon>Pterygota</taxon>
        <taxon>Neoptera</taxon>
        <taxon>Endopterygota</taxon>
        <taxon>Coleoptera</taxon>
        <taxon>Polyphaga</taxon>
        <taxon>Cucujiformia</taxon>
        <taxon>Tenebrionidae</taxon>
        <taxon>Zophobas</taxon>
    </lineage>
</organism>
<dbReference type="Proteomes" id="UP001168821">
    <property type="component" value="Unassembled WGS sequence"/>
</dbReference>
<name>A0AA38ML71_9CUCU</name>
<gene>
    <name evidence="1" type="ORF">Zmor_011481</name>
</gene>
<reference evidence="1" key="1">
    <citation type="journal article" date="2023" name="G3 (Bethesda)">
        <title>Whole genome assemblies of Zophobas morio and Tenebrio molitor.</title>
        <authorList>
            <person name="Kaur S."/>
            <person name="Stinson S.A."/>
            <person name="diCenzo G.C."/>
        </authorList>
    </citation>
    <scope>NUCLEOTIDE SEQUENCE</scope>
    <source>
        <strain evidence="1">QUZm001</strain>
    </source>
</reference>
<evidence type="ECO:0000313" key="1">
    <source>
        <dbReference type="EMBL" id="KAJ3659813.1"/>
    </source>
</evidence>
<proteinExistence type="predicted"/>
<evidence type="ECO:0000313" key="2">
    <source>
        <dbReference type="Proteomes" id="UP001168821"/>
    </source>
</evidence>